<evidence type="ECO:0000313" key="2">
    <source>
        <dbReference type="EMBL" id="CAH0373382.1"/>
    </source>
</evidence>
<proteinExistence type="predicted"/>
<dbReference type="AlphaFoldDB" id="A0A8J2SSD3"/>
<organism evidence="2 3">
    <name type="scientific">Pelagomonas calceolata</name>
    <dbReference type="NCBI Taxonomy" id="35677"/>
    <lineage>
        <taxon>Eukaryota</taxon>
        <taxon>Sar</taxon>
        <taxon>Stramenopiles</taxon>
        <taxon>Ochrophyta</taxon>
        <taxon>Pelagophyceae</taxon>
        <taxon>Pelagomonadales</taxon>
        <taxon>Pelagomonadaceae</taxon>
        <taxon>Pelagomonas</taxon>
    </lineage>
</organism>
<evidence type="ECO:0000256" key="1">
    <source>
        <dbReference type="SAM" id="MobiDB-lite"/>
    </source>
</evidence>
<dbReference type="OrthoDB" id="237298at2759"/>
<feature type="compositionally biased region" description="Low complexity" evidence="1">
    <location>
        <begin position="558"/>
        <end position="583"/>
    </location>
</feature>
<feature type="region of interest" description="Disordered" evidence="1">
    <location>
        <begin position="418"/>
        <end position="471"/>
    </location>
</feature>
<feature type="compositionally biased region" description="Low complexity" evidence="1">
    <location>
        <begin position="357"/>
        <end position="366"/>
    </location>
</feature>
<reference evidence="2" key="1">
    <citation type="submission" date="2021-11" db="EMBL/GenBank/DDBJ databases">
        <authorList>
            <consortium name="Genoscope - CEA"/>
            <person name="William W."/>
        </authorList>
    </citation>
    <scope>NUCLEOTIDE SEQUENCE</scope>
</reference>
<keyword evidence="3" id="KW-1185">Reference proteome</keyword>
<gene>
    <name evidence="2" type="ORF">PECAL_4P05730</name>
</gene>
<dbReference type="EMBL" id="CAKKNE010000004">
    <property type="protein sequence ID" value="CAH0373382.1"/>
    <property type="molecule type" value="Genomic_DNA"/>
</dbReference>
<evidence type="ECO:0000313" key="3">
    <source>
        <dbReference type="Proteomes" id="UP000789595"/>
    </source>
</evidence>
<protein>
    <submittedName>
        <fullName evidence="2">Uncharacterized protein</fullName>
    </submittedName>
</protein>
<feature type="compositionally biased region" description="Pro residues" evidence="1">
    <location>
        <begin position="427"/>
        <end position="438"/>
    </location>
</feature>
<feature type="region of interest" description="Disordered" evidence="1">
    <location>
        <begin position="540"/>
        <end position="583"/>
    </location>
</feature>
<feature type="region of interest" description="Disordered" evidence="1">
    <location>
        <begin position="33"/>
        <end position="58"/>
    </location>
</feature>
<accession>A0A8J2SSD3</accession>
<feature type="region of interest" description="Disordered" evidence="1">
    <location>
        <begin position="332"/>
        <end position="366"/>
    </location>
</feature>
<feature type="region of interest" description="Disordered" evidence="1">
    <location>
        <begin position="291"/>
        <end position="312"/>
    </location>
</feature>
<name>A0A8J2SSD3_9STRA</name>
<dbReference type="Proteomes" id="UP000789595">
    <property type="component" value="Unassembled WGS sequence"/>
</dbReference>
<feature type="compositionally biased region" description="Polar residues" evidence="1">
    <location>
        <begin position="446"/>
        <end position="456"/>
    </location>
</feature>
<sequence length="583" mass="61730">MAAVAAAERDPLDDVADRVGSLDSVDKIGSLDESAFSAAGVSPSGRPASDPSRRGSIDLNQTMLASMLPDLDARVVAELVRSGRSASIASNSQDAWGHSPPALTGGELDFLSHTPPVAASAEDKPSTARRRTSGPRHGTYERQNGSDWGGRQPELSSSMEALRLRGPPKPPRPPRGGRHAVRRLRSVATLRQQNVVDDQQANAIKDLLVLGDHDELHSALDRYVESNMTDSKELVELAKRGGLEMTQGSSVGTSPASARLRGDSVASVGLEFEHLMDLDAGLSGVPVVFDGPSPRRRTGSAGSASDGLGPAFAMDFEDPEGPLFGGNYDDPDGFAEAPMRRRARPARRQAPPPPEPAYARPVAGSSPVAGAVSSTIQMSDVPPLDRILRGEAPTYDALVNYPRAKARGARHCVMCGRQPSADAGRAPPVPRPPPPRQGNPPVTVVVSGQRTPQKTIPGQEPVTPATPPPMPPIRRGGAVIPKQNKDVCRECDKATWVHASTGCYFKWCKGCKRFRNLRGFAGKLAASKCDGCRARGREGYMRRKEGGTTQEEAPAPAPSSSRPRGSTRGAPPAPVTVVVRPDA</sequence>
<comment type="caution">
    <text evidence="2">The sequence shown here is derived from an EMBL/GenBank/DDBJ whole genome shotgun (WGS) entry which is preliminary data.</text>
</comment>
<feature type="region of interest" description="Disordered" evidence="1">
    <location>
        <begin position="86"/>
        <end position="154"/>
    </location>
</feature>